<dbReference type="PANTHER" id="PTHR22911">
    <property type="entry name" value="ACYL-MALONYL CONDENSING ENZYME-RELATED"/>
    <property type="match status" value="1"/>
</dbReference>
<accession>D8JQL2</accession>
<sequence precursor="true">MPDRLKAVLLMCTAVSLFSCLDATAKYLGSYQGIPTSEIVWARFLGQALLMVVIFGPRSVPGWFKTKRPGLQLLRSLFMVATTAFNFIAIQYLRLDQTISIAFLAPLLVAALAGPLLGEYVGWRRAIAIVSGFIGVLIVVRPGIVEFHPAFLASLVSMTAYALFMIVTRKLAGVDPPLVTLFYALLVGVVAGGFFAIPEWVWPATAFDWLLLLATGALGGLGHYLLIHAYALAPASSVSPFLYFQLMSMIGLEFLVFGDTPDRWTLIGSSVVIASGIYLVHRERIAHRESKDAAMEQQAAS</sequence>
<keyword evidence="1" id="KW-0812">Transmembrane</keyword>
<dbReference type="SUPFAM" id="SSF103481">
    <property type="entry name" value="Multidrug resistance efflux transporter EmrE"/>
    <property type="match status" value="2"/>
</dbReference>
<dbReference type="Pfam" id="PF00892">
    <property type="entry name" value="EamA"/>
    <property type="match status" value="2"/>
</dbReference>
<feature type="domain" description="EamA" evidence="2">
    <location>
        <begin position="151"/>
        <end position="279"/>
    </location>
</feature>
<dbReference type="EMBL" id="CP002083">
    <property type="protein sequence ID" value="ADJ23966.1"/>
    <property type="molecule type" value="Genomic_DNA"/>
</dbReference>
<evidence type="ECO:0000259" key="2">
    <source>
        <dbReference type="Pfam" id="PF00892"/>
    </source>
</evidence>
<keyword evidence="4" id="KW-1185">Reference proteome</keyword>
<dbReference type="KEGG" id="hdn:Hden_2167"/>
<dbReference type="eggNOG" id="COG0697">
    <property type="taxonomic scope" value="Bacteria"/>
</dbReference>
<feature type="transmembrane region" description="Helical" evidence="1">
    <location>
        <begin position="264"/>
        <end position="281"/>
    </location>
</feature>
<feature type="transmembrane region" description="Helical" evidence="1">
    <location>
        <begin position="150"/>
        <end position="167"/>
    </location>
</feature>
<feature type="transmembrane region" description="Helical" evidence="1">
    <location>
        <begin position="209"/>
        <end position="233"/>
    </location>
</feature>
<evidence type="ECO:0000256" key="1">
    <source>
        <dbReference type="SAM" id="Phobius"/>
    </source>
</evidence>
<feature type="transmembrane region" description="Helical" evidence="1">
    <location>
        <begin position="39"/>
        <end position="61"/>
    </location>
</feature>
<dbReference type="OrthoDB" id="9815809at2"/>
<dbReference type="PANTHER" id="PTHR22911:SF103">
    <property type="entry name" value="BLR2811 PROTEIN"/>
    <property type="match status" value="1"/>
</dbReference>
<dbReference type="STRING" id="582899.Hden_2167"/>
<gene>
    <name evidence="3" type="ordered locus">Hden_2167</name>
</gene>
<dbReference type="GO" id="GO:0016020">
    <property type="term" value="C:membrane"/>
    <property type="evidence" value="ECO:0007669"/>
    <property type="project" value="InterPro"/>
</dbReference>
<feature type="transmembrane region" description="Helical" evidence="1">
    <location>
        <begin position="73"/>
        <end position="93"/>
    </location>
</feature>
<dbReference type="InterPro" id="IPR000620">
    <property type="entry name" value="EamA_dom"/>
</dbReference>
<feature type="domain" description="EamA" evidence="2">
    <location>
        <begin position="6"/>
        <end position="140"/>
    </location>
</feature>
<evidence type="ECO:0000313" key="3">
    <source>
        <dbReference type="EMBL" id="ADJ23966.1"/>
    </source>
</evidence>
<dbReference type="InterPro" id="IPR037185">
    <property type="entry name" value="EmrE-like"/>
</dbReference>
<feature type="transmembrane region" description="Helical" evidence="1">
    <location>
        <begin position="125"/>
        <end position="144"/>
    </location>
</feature>
<proteinExistence type="predicted"/>
<keyword evidence="1" id="KW-1133">Transmembrane helix</keyword>
<name>D8JQL2_HYPDA</name>
<keyword evidence="1" id="KW-0472">Membrane</keyword>
<protein>
    <recommendedName>
        <fullName evidence="2">EamA domain-containing protein</fullName>
    </recommendedName>
</protein>
<dbReference type="RefSeq" id="WP_013216125.1">
    <property type="nucleotide sequence ID" value="NC_014313.1"/>
</dbReference>
<dbReference type="PROSITE" id="PS51257">
    <property type="entry name" value="PROKAR_LIPOPROTEIN"/>
    <property type="match status" value="1"/>
</dbReference>
<feature type="transmembrane region" description="Helical" evidence="1">
    <location>
        <begin position="99"/>
        <end position="118"/>
    </location>
</feature>
<feature type="transmembrane region" description="Helical" evidence="1">
    <location>
        <begin position="179"/>
        <end position="197"/>
    </location>
</feature>
<dbReference type="HOGENOM" id="CLU_032828_2_2_5"/>
<organism evidence="3 4">
    <name type="scientific">Hyphomicrobium denitrificans (strain ATCC 51888 / DSM 1869 / NCIMB 11706 / TK 0415)</name>
    <dbReference type="NCBI Taxonomy" id="582899"/>
    <lineage>
        <taxon>Bacteria</taxon>
        <taxon>Pseudomonadati</taxon>
        <taxon>Pseudomonadota</taxon>
        <taxon>Alphaproteobacteria</taxon>
        <taxon>Hyphomicrobiales</taxon>
        <taxon>Hyphomicrobiaceae</taxon>
        <taxon>Hyphomicrobium</taxon>
    </lineage>
</organism>
<reference evidence="4" key="1">
    <citation type="journal article" date="2011" name="J. Bacteriol.">
        <title>Genome sequences of eight morphologically diverse alphaproteobacteria.</title>
        <authorList>
            <consortium name="US DOE Joint Genome Institute"/>
            <person name="Brown P.J."/>
            <person name="Kysela D.T."/>
            <person name="Buechlein A."/>
            <person name="Hemmerich C."/>
            <person name="Brun Y.V."/>
        </authorList>
    </citation>
    <scope>NUCLEOTIDE SEQUENCE [LARGE SCALE GENOMIC DNA]</scope>
    <source>
        <strain evidence="4">ATCC 51888 / DSM 1869 / NCIB 11706 / TK 0415</strain>
    </source>
</reference>
<dbReference type="Proteomes" id="UP000002033">
    <property type="component" value="Chromosome"/>
</dbReference>
<dbReference type="AlphaFoldDB" id="D8JQL2"/>
<evidence type="ECO:0000313" key="4">
    <source>
        <dbReference type="Proteomes" id="UP000002033"/>
    </source>
</evidence>
<feature type="transmembrane region" description="Helical" evidence="1">
    <location>
        <begin position="240"/>
        <end position="258"/>
    </location>
</feature>